<evidence type="ECO:0000313" key="1">
    <source>
        <dbReference type="EMBL" id="PWA58134.1"/>
    </source>
</evidence>
<sequence length="471" mass="54781">MPIEFVVQLIHHDEYPGELLLPDSFEEEAYNGNRFLYLAGLARNRKKVSLFRNRFGVYGIRGKVWDEFVEENLNEDLNVLHFIEEGDDSFYVTGYDDDGKQIGGYGDGNQGYYRFQSRVTPYQDLGINQMPIEFVVQLIHHDEYPGELLLPDSFEEEAYNGNRGKVWDEFVEENLNEDLNVLHFIEEGDDSFYVTGYDDDGKQIGGYGDGNQGYYRFQSRVTPYQDLGINQTIPAEFVASFGNEGEIMFRCEGDVFNVNVSRLNSDGDGVLAEYVLNQGNWTALCEEKEQEFGDIVVFTKIRNNLINVMGFIIDGSSNTNAQFLGVTPLNAVQPAVPHEDAKDERMYHLCMWTSHREHFHEKTDVFYKRFSEILAFNRLAIPAKFQGENPMHMYRKALLKYNQVELEFSVRMDHHHENPSRNNHVNMYGEWAWFGQQCGFGYTKMLRFRLMWVVSDLEDDEETRYPVFHVC</sequence>
<dbReference type="Proteomes" id="UP000245207">
    <property type="component" value="Unassembled WGS sequence"/>
</dbReference>
<name>A0A2U1MA41_ARTAN</name>
<dbReference type="AlphaFoldDB" id="A0A2U1MA41"/>
<accession>A0A2U1MA41</accession>
<keyword evidence="2" id="KW-1185">Reference proteome</keyword>
<comment type="caution">
    <text evidence="1">The sequence shown here is derived from an EMBL/GenBank/DDBJ whole genome shotgun (WGS) entry which is preliminary data.</text>
</comment>
<organism evidence="1 2">
    <name type="scientific">Artemisia annua</name>
    <name type="common">Sweet wormwood</name>
    <dbReference type="NCBI Taxonomy" id="35608"/>
    <lineage>
        <taxon>Eukaryota</taxon>
        <taxon>Viridiplantae</taxon>
        <taxon>Streptophyta</taxon>
        <taxon>Embryophyta</taxon>
        <taxon>Tracheophyta</taxon>
        <taxon>Spermatophyta</taxon>
        <taxon>Magnoliopsida</taxon>
        <taxon>eudicotyledons</taxon>
        <taxon>Gunneridae</taxon>
        <taxon>Pentapetalae</taxon>
        <taxon>asterids</taxon>
        <taxon>campanulids</taxon>
        <taxon>Asterales</taxon>
        <taxon>Asteraceae</taxon>
        <taxon>Asteroideae</taxon>
        <taxon>Anthemideae</taxon>
        <taxon>Artemisiinae</taxon>
        <taxon>Artemisia</taxon>
    </lineage>
</organism>
<gene>
    <name evidence="1" type="ORF">CTI12_AA406310</name>
</gene>
<evidence type="ECO:0000313" key="2">
    <source>
        <dbReference type="Proteomes" id="UP000245207"/>
    </source>
</evidence>
<proteinExistence type="predicted"/>
<protein>
    <submittedName>
        <fullName evidence="1">Uncharacterized protein</fullName>
    </submittedName>
</protein>
<dbReference type="EMBL" id="PKPP01005982">
    <property type="protein sequence ID" value="PWA58134.1"/>
    <property type="molecule type" value="Genomic_DNA"/>
</dbReference>
<reference evidence="1 2" key="1">
    <citation type="journal article" date="2018" name="Mol. Plant">
        <title>The genome of Artemisia annua provides insight into the evolution of Asteraceae family and artemisinin biosynthesis.</title>
        <authorList>
            <person name="Shen Q."/>
            <person name="Zhang L."/>
            <person name="Liao Z."/>
            <person name="Wang S."/>
            <person name="Yan T."/>
            <person name="Shi P."/>
            <person name="Liu M."/>
            <person name="Fu X."/>
            <person name="Pan Q."/>
            <person name="Wang Y."/>
            <person name="Lv Z."/>
            <person name="Lu X."/>
            <person name="Zhang F."/>
            <person name="Jiang W."/>
            <person name="Ma Y."/>
            <person name="Chen M."/>
            <person name="Hao X."/>
            <person name="Li L."/>
            <person name="Tang Y."/>
            <person name="Lv G."/>
            <person name="Zhou Y."/>
            <person name="Sun X."/>
            <person name="Brodelius P.E."/>
            <person name="Rose J.K.C."/>
            <person name="Tang K."/>
        </authorList>
    </citation>
    <scope>NUCLEOTIDE SEQUENCE [LARGE SCALE GENOMIC DNA]</scope>
    <source>
        <strain evidence="2">cv. Huhao1</strain>
        <tissue evidence="1">Leaf</tissue>
    </source>
</reference>